<sequence length="161" mass="18861">MTNETIQSADVIFYRPKSFIGWVISKVTNSPYSHVALAIDSNTLIEANRFIKTRVVPIEYDKEITHIYRLDSLTKEEQDKIVSIALSYEGTDYDYAQILEMFLRIVLNFKRTLFNNQKKLTCSEVVDSSFYRAGVKRKDTEFLYDITPEELLQKYSLHRVL</sequence>
<organism evidence="1 2">
    <name type="scientific">Bacillus phage JBP901</name>
    <dbReference type="NCBI Taxonomy" id="1498212"/>
    <lineage>
        <taxon>Viruses</taxon>
        <taxon>Duplodnaviria</taxon>
        <taxon>Heunggongvirae</taxon>
        <taxon>Uroviricota</taxon>
        <taxon>Caudoviricetes</taxon>
        <taxon>Herelleviridae</taxon>
        <taxon>Bastillevirinae</taxon>
        <taxon>Caeruleovirus</taxon>
        <taxon>Caeruleovirus JBP901</taxon>
    </lineage>
</organism>
<accession>A0A0E3DEN5</accession>
<evidence type="ECO:0008006" key="3">
    <source>
        <dbReference type="Google" id="ProtNLM"/>
    </source>
</evidence>
<protein>
    <recommendedName>
        <fullName evidence="3">Cysteine peptidase</fullName>
    </recommendedName>
</protein>
<dbReference type="RefSeq" id="YP_009149211.1">
    <property type="nucleotide sequence ID" value="NC_027352.1"/>
</dbReference>
<dbReference type="Gene3D" id="3.90.1720.10">
    <property type="entry name" value="endopeptidase domain like (from Nostoc punctiforme)"/>
    <property type="match status" value="1"/>
</dbReference>
<dbReference type="OrthoDB" id="15060at10239"/>
<proteinExistence type="predicted"/>
<dbReference type="Proteomes" id="UP000033000">
    <property type="component" value="Segment"/>
</dbReference>
<gene>
    <name evidence="1" type="ORF">JBP901_gp173</name>
</gene>
<dbReference type="KEGG" id="vg:24723152"/>
<dbReference type="EMBL" id="KJ676859">
    <property type="protein sequence ID" value="AID17885.1"/>
    <property type="molecule type" value="Genomic_DNA"/>
</dbReference>
<evidence type="ECO:0000313" key="1">
    <source>
        <dbReference type="EMBL" id="AID17885.1"/>
    </source>
</evidence>
<dbReference type="SUPFAM" id="SSF54001">
    <property type="entry name" value="Cysteine proteinases"/>
    <property type="match status" value="1"/>
</dbReference>
<dbReference type="GO" id="GO:0001897">
    <property type="term" value="P:symbiont-mediated cytolysis of host cell"/>
    <property type="evidence" value="ECO:0007669"/>
    <property type="project" value="UniProtKB-ARBA"/>
</dbReference>
<keyword evidence="2" id="KW-1185">Reference proteome</keyword>
<evidence type="ECO:0000313" key="2">
    <source>
        <dbReference type="Proteomes" id="UP000033000"/>
    </source>
</evidence>
<name>A0A0E3DEN5_9CAUD</name>
<reference evidence="1 2" key="1">
    <citation type="journal article" date="2015" name="Arch. Virol.">
        <title>Complete genome sequence and phylogenetic position of the Bacillus cereus group phage JBP901.</title>
        <authorList>
            <person name="Asare P.T."/>
            <person name="Ryu S."/>
            <person name="Kim K.P."/>
        </authorList>
    </citation>
    <scope>NUCLEOTIDE SEQUENCE [LARGE SCALE GENOMIC DNA]</scope>
</reference>
<dbReference type="GeneID" id="24723152"/>
<dbReference type="InterPro" id="IPR038765">
    <property type="entry name" value="Papain-like_cys_pep_sf"/>
</dbReference>